<reference evidence="3 4" key="1">
    <citation type="submission" date="2024-03" db="EMBL/GenBank/DDBJ databases">
        <title>Phenotype and Genome Characterization of a Sulfate-Reducing Bacterium Pseudodesulfovibrio sp. strain 5S69, isolated from Petroleum Reservoir in Tatarstan (Russia).</title>
        <authorList>
            <person name="Bidzhieva S.K."/>
            <person name="Kadnikov V."/>
            <person name="Tourova T.P."/>
            <person name="Samigullina S.R."/>
            <person name="Sokolova D.S."/>
            <person name="Poltaraus A.B."/>
            <person name="Avtukh A.N."/>
            <person name="Tereshina V.M."/>
            <person name="Mardanov A.V."/>
            <person name="Nazina T.N."/>
        </authorList>
    </citation>
    <scope>NUCLEOTIDE SEQUENCE [LARGE SCALE GENOMIC DNA]</scope>
    <source>
        <strain evidence="3 4">5S69</strain>
    </source>
</reference>
<protein>
    <submittedName>
        <fullName evidence="3">Acyltransferase family protein</fullName>
    </submittedName>
</protein>
<evidence type="ECO:0000313" key="3">
    <source>
        <dbReference type="EMBL" id="WWX22006.1"/>
    </source>
</evidence>
<evidence type="ECO:0000256" key="1">
    <source>
        <dbReference type="SAM" id="Phobius"/>
    </source>
</evidence>
<name>A0ABZ2IYQ7_9BACT</name>
<feature type="transmembrane region" description="Helical" evidence="1">
    <location>
        <begin position="87"/>
        <end position="106"/>
    </location>
</feature>
<gene>
    <name evidence="3" type="ORF">V8V93_16365</name>
</gene>
<dbReference type="EMBL" id="CP146609">
    <property type="protein sequence ID" value="WWX22006.1"/>
    <property type="molecule type" value="Genomic_DNA"/>
</dbReference>
<keyword evidence="1" id="KW-0472">Membrane</keyword>
<evidence type="ECO:0000313" key="4">
    <source>
        <dbReference type="Proteomes" id="UP001385389"/>
    </source>
</evidence>
<evidence type="ECO:0000259" key="2">
    <source>
        <dbReference type="Pfam" id="PF01757"/>
    </source>
</evidence>
<feature type="transmembrane region" description="Helical" evidence="1">
    <location>
        <begin position="20"/>
        <end position="40"/>
    </location>
</feature>
<keyword evidence="4" id="KW-1185">Reference proteome</keyword>
<sequence length="313" mass="36535">MITGYFLVNSSFKFEKLLKIWVSVFTYSFPIYLIFLSIGVVDFHIKQAIVSFFPIIFNTYWFITTYVLLYVFSPFINIFIRAIDKRTHLYVIMVLTFVWSVVPTFTPASLNFSAMAWFSTLYIIGAYLRLYPNIKMTRVSLTVPVVCYLFVLSSIVVFDFAGLKARFFGIHATYFVGMNKLPIVVCAVTLFIAFKNLKLSNIKLINIISSSMLGVYLIHGNQFIRKVLWIDVFKNYQYYESDILILHAVISILFVFFACIAIDLIKQKTIDKSVFRLLRTIVDSKLIFFLWRHCIKVVEMYKCTPKELQVDDK</sequence>
<feature type="transmembrane region" description="Helical" evidence="1">
    <location>
        <begin position="112"/>
        <end position="131"/>
    </location>
</feature>
<keyword evidence="1" id="KW-0812">Transmembrane</keyword>
<dbReference type="InterPro" id="IPR002656">
    <property type="entry name" value="Acyl_transf_3_dom"/>
</dbReference>
<keyword evidence="1" id="KW-1133">Transmembrane helix</keyword>
<feature type="transmembrane region" description="Helical" evidence="1">
    <location>
        <begin position="60"/>
        <end position="80"/>
    </location>
</feature>
<feature type="transmembrane region" description="Helical" evidence="1">
    <location>
        <begin position="204"/>
        <end position="224"/>
    </location>
</feature>
<dbReference type="Pfam" id="PF01757">
    <property type="entry name" value="Acyl_transf_3"/>
    <property type="match status" value="1"/>
</dbReference>
<feature type="transmembrane region" description="Helical" evidence="1">
    <location>
        <begin position="143"/>
        <end position="162"/>
    </location>
</feature>
<proteinExistence type="predicted"/>
<keyword evidence="3" id="KW-0808">Transferase</keyword>
<keyword evidence="3" id="KW-0012">Acyltransferase</keyword>
<dbReference type="RefSeq" id="WP_338667683.1">
    <property type="nucleotide sequence ID" value="NZ_CP146609.1"/>
</dbReference>
<dbReference type="GO" id="GO:0016746">
    <property type="term" value="F:acyltransferase activity"/>
    <property type="evidence" value="ECO:0007669"/>
    <property type="project" value="UniProtKB-KW"/>
</dbReference>
<feature type="domain" description="Acyltransferase 3" evidence="2">
    <location>
        <begin position="1"/>
        <end position="262"/>
    </location>
</feature>
<feature type="transmembrane region" description="Helical" evidence="1">
    <location>
        <begin position="168"/>
        <end position="192"/>
    </location>
</feature>
<organism evidence="3 4">
    <name type="scientific">Pseudodesulfovibrio methanolicus</name>
    <dbReference type="NCBI Taxonomy" id="3126690"/>
    <lineage>
        <taxon>Bacteria</taxon>
        <taxon>Pseudomonadati</taxon>
        <taxon>Thermodesulfobacteriota</taxon>
        <taxon>Desulfovibrionia</taxon>
        <taxon>Desulfovibrionales</taxon>
        <taxon>Desulfovibrionaceae</taxon>
    </lineage>
</organism>
<feature type="transmembrane region" description="Helical" evidence="1">
    <location>
        <begin position="244"/>
        <end position="265"/>
    </location>
</feature>
<dbReference type="Proteomes" id="UP001385389">
    <property type="component" value="Chromosome"/>
</dbReference>
<accession>A0ABZ2IYQ7</accession>